<dbReference type="Pfam" id="PF04972">
    <property type="entry name" value="BON"/>
    <property type="match status" value="1"/>
</dbReference>
<evidence type="ECO:0000313" key="2">
    <source>
        <dbReference type="EMBL" id="MFD1547243.1"/>
    </source>
</evidence>
<dbReference type="EMBL" id="JBHUCM010000073">
    <property type="protein sequence ID" value="MFD1547243.1"/>
    <property type="molecule type" value="Genomic_DNA"/>
</dbReference>
<feature type="domain" description="BON" evidence="1">
    <location>
        <begin position="8"/>
        <end position="57"/>
    </location>
</feature>
<reference evidence="3" key="1">
    <citation type="journal article" date="2019" name="Int. J. Syst. Evol. Microbiol.">
        <title>The Global Catalogue of Microorganisms (GCM) 10K type strain sequencing project: providing services to taxonomists for standard genome sequencing and annotation.</title>
        <authorList>
            <consortium name="The Broad Institute Genomics Platform"/>
            <consortium name="The Broad Institute Genome Sequencing Center for Infectious Disease"/>
            <person name="Wu L."/>
            <person name="Ma J."/>
        </authorList>
    </citation>
    <scope>NUCLEOTIDE SEQUENCE [LARGE SCALE GENOMIC DNA]</scope>
    <source>
        <strain evidence="3">CGMCC 1.15399</strain>
    </source>
</reference>
<dbReference type="Proteomes" id="UP001597097">
    <property type="component" value="Unassembled WGS sequence"/>
</dbReference>
<organism evidence="2 3">
    <name type="scientific">Nonomuraea guangzhouensis</name>
    <dbReference type="NCBI Taxonomy" id="1291555"/>
    <lineage>
        <taxon>Bacteria</taxon>
        <taxon>Bacillati</taxon>
        <taxon>Actinomycetota</taxon>
        <taxon>Actinomycetes</taxon>
        <taxon>Streptosporangiales</taxon>
        <taxon>Streptosporangiaceae</taxon>
        <taxon>Nonomuraea</taxon>
    </lineage>
</organism>
<dbReference type="InterPro" id="IPR007055">
    <property type="entry name" value="BON_dom"/>
</dbReference>
<evidence type="ECO:0000259" key="1">
    <source>
        <dbReference type="Pfam" id="PF04972"/>
    </source>
</evidence>
<proteinExistence type="predicted"/>
<evidence type="ECO:0000313" key="3">
    <source>
        <dbReference type="Proteomes" id="UP001597097"/>
    </source>
</evidence>
<protein>
    <submittedName>
        <fullName evidence="2">BON domain-containing protein</fullName>
    </submittedName>
</protein>
<gene>
    <name evidence="2" type="ORF">ACFSJ0_60140</name>
</gene>
<comment type="caution">
    <text evidence="2">The sequence shown here is derived from an EMBL/GenBank/DDBJ whole genome shotgun (WGS) entry which is preliminary data.</text>
</comment>
<name>A0ABW4GY20_9ACTN</name>
<accession>A0ABW4GY20</accession>
<sequence>MVLPRLLRLDPLQFTVHVRAGVVTIFGQVARRSVVPTLVEMIRQVEGVLRVIERIAYDLDDRLSAPAIHWGGRA</sequence>
<keyword evidence="3" id="KW-1185">Reference proteome</keyword>
<dbReference type="RefSeq" id="WP_219539865.1">
    <property type="nucleotide sequence ID" value="NZ_JAHKRM010000082.1"/>
</dbReference>